<proteinExistence type="inferred from homology"/>
<protein>
    <submittedName>
        <fullName evidence="7">Probable phosphatase phospho1 isoform X1</fullName>
    </submittedName>
</protein>
<evidence type="ECO:0000256" key="4">
    <source>
        <dbReference type="ARBA" id="ARBA00022801"/>
    </source>
</evidence>
<dbReference type="Proteomes" id="UP000515161">
    <property type="component" value="Unplaced"/>
</dbReference>
<reference evidence="7" key="1">
    <citation type="submission" date="2025-08" db="UniProtKB">
        <authorList>
            <consortium name="RefSeq"/>
        </authorList>
    </citation>
    <scope>IDENTIFICATION</scope>
</reference>
<dbReference type="PANTHER" id="PTHR20889">
    <property type="entry name" value="PHOSPHATASE, ORPHAN 1, 2"/>
    <property type="match status" value="1"/>
</dbReference>
<keyword evidence="6" id="KW-1185">Reference proteome</keyword>
<dbReference type="InterPro" id="IPR006384">
    <property type="entry name" value="HAD_hydro_PyrdxlP_Pase-like"/>
</dbReference>
<dbReference type="GO" id="GO:0016791">
    <property type="term" value="F:phosphatase activity"/>
    <property type="evidence" value="ECO:0007669"/>
    <property type="project" value="InterPro"/>
</dbReference>
<evidence type="ECO:0000256" key="5">
    <source>
        <dbReference type="ARBA" id="ARBA00022842"/>
    </source>
</evidence>
<evidence type="ECO:0000313" key="7">
    <source>
        <dbReference type="RefSeq" id="XP_034076010.1"/>
    </source>
</evidence>
<keyword evidence="5" id="KW-0460">Magnesium</keyword>
<dbReference type="CTD" id="162466"/>
<dbReference type="InterPro" id="IPR016965">
    <property type="entry name" value="Pase_PHOSPHO-typ"/>
</dbReference>
<dbReference type="PANTHER" id="PTHR20889:SF2">
    <property type="entry name" value="PHOSPHOETHANOLAMINE_PHOSPHOCHOLINE PHOSPHATASE"/>
    <property type="match status" value="1"/>
</dbReference>
<comment type="similarity">
    <text evidence="2">Belongs to the HAD-like hydrolase superfamily. PHOSPHO family.</text>
</comment>
<name>A0A6P8UUI5_GYMAC</name>
<dbReference type="AlphaFoldDB" id="A0A6P8UUI5"/>
<dbReference type="GO" id="GO:0046872">
    <property type="term" value="F:metal ion binding"/>
    <property type="evidence" value="ECO:0007669"/>
    <property type="project" value="UniProtKB-KW"/>
</dbReference>
<dbReference type="Pfam" id="PF06888">
    <property type="entry name" value="Put_Phosphatase"/>
    <property type="match status" value="1"/>
</dbReference>
<dbReference type="OrthoDB" id="10267182at2759"/>
<dbReference type="SUPFAM" id="SSF56784">
    <property type="entry name" value="HAD-like"/>
    <property type="match status" value="1"/>
</dbReference>
<dbReference type="Gene3D" id="3.40.50.1000">
    <property type="entry name" value="HAD superfamily/HAD-like"/>
    <property type="match status" value="1"/>
</dbReference>
<dbReference type="RefSeq" id="XP_034076010.1">
    <property type="nucleotide sequence ID" value="XM_034220119.1"/>
</dbReference>
<dbReference type="NCBIfam" id="TIGR01489">
    <property type="entry name" value="DKMTPPase-SF"/>
    <property type="match status" value="1"/>
</dbReference>
<dbReference type="InterPro" id="IPR036412">
    <property type="entry name" value="HAD-like_sf"/>
</dbReference>
<keyword evidence="4" id="KW-0378">Hydrolase</keyword>
<sequence>MVIGTNYIVAPHHVGLPAFTVSPPYRHNGIRNHEFSRNPGLTLQTVEGEGDPPGSRSRRLEITMASNSANISSDKRFLIFFDFDETIVDETSDDMVVQAAPGQHLPDWLKDTYQPGRYNEYMQRVLAYLAEQGVTESDIRSIMEKIPASPGMLTLLQFLRTRPPQDFEVVLLSDANSFFIESWLRRAGARQIFHRVFSNPATFNKDGRLVMRPFHSHDCARCPNNMCKQVVVRDYVARRTQERGRPYQRIFYVGDGANDFCPALALGPRDVVFPRRDFPMHRLITETHEAMPGDFKAVTVPWASGEEVVQRLRRLVAE</sequence>
<evidence type="ECO:0000256" key="1">
    <source>
        <dbReference type="ARBA" id="ARBA00001946"/>
    </source>
</evidence>
<gene>
    <name evidence="7" type="primary">phospho1</name>
</gene>
<organism evidence="6 7">
    <name type="scientific">Gymnodraco acuticeps</name>
    <name type="common">Antarctic dragonfish</name>
    <dbReference type="NCBI Taxonomy" id="8218"/>
    <lineage>
        <taxon>Eukaryota</taxon>
        <taxon>Metazoa</taxon>
        <taxon>Chordata</taxon>
        <taxon>Craniata</taxon>
        <taxon>Vertebrata</taxon>
        <taxon>Euteleostomi</taxon>
        <taxon>Actinopterygii</taxon>
        <taxon>Neopterygii</taxon>
        <taxon>Teleostei</taxon>
        <taxon>Neoteleostei</taxon>
        <taxon>Acanthomorphata</taxon>
        <taxon>Eupercaria</taxon>
        <taxon>Perciformes</taxon>
        <taxon>Notothenioidei</taxon>
        <taxon>Bathydraconidae</taxon>
        <taxon>Gymnodraco</taxon>
    </lineage>
</organism>
<evidence type="ECO:0000256" key="3">
    <source>
        <dbReference type="ARBA" id="ARBA00022723"/>
    </source>
</evidence>
<dbReference type="InterPro" id="IPR023214">
    <property type="entry name" value="HAD_sf"/>
</dbReference>
<evidence type="ECO:0000313" key="6">
    <source>
        <dbReference type="Proteomes" id="UP000515161"/>
    </source>
</evidence>
<dbReference type="FunCoup" id="A0A6P8UUI5">
    <property type="interactions" value="223"/>
</dbReference>
<comment type="cofactor">
    <cofactor evidence="1">
        <name>Mg(2+)</name>
        <dbReference type="ChEBI" id="CHEBI:18420"/>
    </cofactor>
</comment>
<evidence type="ECO:0000256" key="2">
    <source>
        <dbReference type="ARBA" id="ARBA00008541"/>
    </source>
</evidence>
<dbReference type="InParanoid" id="A0A6P8UUI5"/>
<dbReference type="GeneID" id="117548707"/>
<keyword evidence="3" id="KW-0479">Metal-binding</keyword>
<accession>A0A6P8UUI5</accession>
<dbReference type="NCBIfam" id="TIGR01488">
    <property type="entry name" value="HAD-SF-IB"/>
    <property type="match status" value="1"/>
</dbReference>
<dbReference type="KEGG" id="gacu:117548707"/>